<organism evidence="1 2">
    <name type="scientific">Teichococcus wenyumeiae</name>
    <dbReference type="NCBI Taxonomy" id="2478470"/>
    <lineage>
        <taxon>Bacteria</taxon>
        <taxon>Pseudomonadati</taxon>
        <taxon>Pseudomonadota</taxon>
        <taxon>Alphaproteobacteria</taxon>
        <taxon>Acetobacterales</taxon>
        <taxon>Roseomonadaceae</taxon>
        <taxon>Roseomonas</taxon>
    </lineage>
</organism>
<dbReference type="EMBL" id="RAQU01000023">
    <property type="protein sequence ID" value="RKK05122.1"/>
    <property type="molecule type" value="Genomic_DNA"/>
</dbReference>
<reference evidence="1 2" key="1">
    <citation type="submission" date="2018-09" db="EMBL/GenBank/DDBJ databases">
        <title>Roseomonas sp. nov., isolated from feces of Tibetan antelopes in the Qinghai-Tibet plateau, China.</title>
        <authorList>
            <person name="Tian Z."/>
        </authorList>
    </citation>
    <scope>NUCLEOTIDE SEQUENCE [LARGE SCALE GENOMIC DNA]</scope>
    <source>
        <strain evidence="1 2">Z24</strain>
    </source>
</reference>
<sequence>LFGPTPASEYAPVGRAARAVLARGTPGAAPMEALPVEDALSAARDLLESVPA</sequence>
<dbReference type="AlphaFoldDB" id="A0A3A9JEY8"/>
<keyword evidence="1" id="KW-0808">Transferase</keyword>
<comment type="caution">
    <text evidence="1">The sequence shown here is derived from an EMBL/GenBank/DDBJ whole genome shotgun (WGS) entry which is preliminary data.</text>
</comment>
<evidence type="ECO:0000313" key="2">
    <source>
        <dbReference type="Proteomes" id="UP000278036"/>
    </source>
</evidence>
<dbReference type="InParanoid" id="A0A3A9JEY8"/>
<proteinExistence type="predicted"/>
<feature type="non-terminal residue" evidence="1">
    <location>
        <position position="1"/>
    </location>
</feature>
<dbReference type="GO" id="GO:0016740">
    <property type="term" value="F:transferase activity"/>
    <property type="evidence" value="ECO:0007669"/>
    <property type="project" value="UniProtKB-KW"/>
</dbReference>
<evidence type="ECO:0000313" key="1">
    <source>
        <dbReference type="EMBL" id="RKK05122.1"/>
    </source>
</evidence>
<protein>
    <submittedName>
        <fullName evidence="1">Glycosyltransferase family 9 protein</fullName>
    </submittedName>
</protein>
<name>A0A3A9JEY8_9PROT</name>
<dbReference type="Proteomes" id="UP000278036">
    <property type="component" value="Unassembled WGS sequence"/>
</dbReference>
<gene>
    <name evidence="1" type="ORF">D6Z83_06110</name>
</gene>
<accession>A0A3A9JEY8</accession>